<evidence type="ECO:0000313" key="1">
    <source>
        <dbReference type="EMBL" id="KAH3869943.1"/>
    </source>
</evidence>
<reference evidence="1" key="1">
    <citation type="journal article" date="2019" name="bioRxiv">
        <title>The Genome of the Zebra Mussel, Dreissena polymorpha: A Resource for Invasive Species Research.</title>
        <authorList>
            <person name="McCartney M.A."/>
            <person name="Auch B."/>
            <person name="Kono T."/>
            <person name="Mallez S."/>
            <person name="Zhang Y."/>
            <person name="Obille A."/>
            <person name="Becker A."/>
            <person name="Abrahante J.E."/>
            <person name="Garbe J."/>
            <person name="Badalamenti J.P."/>
            <person name="Herman A."/>
            <person name="Mangelson H."/>
            <person name="Liachko I."/>
            <person name="Sullivan S."/>
            <person name="Sone E.D."/>
            <person name="Koren S."/>
            <person name="Silverstein K.A.T."/>
            <person name="Beckman K.B."/>
            <person name="Gohl D.M."/>
        </authorList>
    </citation>
    <scope>NUCLEOTIDE SEQUENCE</scope>
    <source>
        <strain evidence="1">Duluth1</strain>
        <tissue evidence="1">Whole animal</tissue>
    </source>
</reference>
<protein>
    <submittedName>
        <fullName evidence="1">Uncharacterized protein</fullName>
    </submittedName>
</protein>
<organism evidence="1 2">
    <name type="scientific">Dreissena polymorpha</name>
    <name type="common">Zebra mussel</name>
    <name type="synonym">Mytilus polymorpha</name>
    <dbReference type="NCBI Taxonomy" id="45954"/>
    <lineage>
        <taxon>Eukaryota</taxon>
        <taxon>Metazoa</taxon>
        <taxon>Spiralia</taxon>
        <taxon>Lophotrochozoa</taxon>
        <taxon>Mollusca</taxon>
        <taxon>Bivalvia</taxon>
        <taxon>Autobranchia</taxon>
        <taxon>Heteroconchia</taxon>
        <taxon>Euheterodonta</taxon>
        <taxon>Imparidentia</taxon>
        <taxon>Neoheterodontei</taxon>
        <taxon>Myida</taxon>
        <taxon>Dreissenoidea</taxon>
        <taxon>Dreissenidae</taxon>
        <taxon>Dreissena</taxon>
    </lineage>
</organism>
<evidence type="ECO:0000313" key="2">
    <source>
        <dbReference type="Proteomes" id="UP000828390"/>
    </source>
</evidence>
<gene>
    <name evidence="1" type="ORF">DPMN_033121</name>
</gene>
<keyword evidence="2" id="KW-1185">Reference proteome</keyword>
<dbReference type="EMBL" id="JAIWYP010000002">
    <property type="protein sequence ID" value="KAH3869943.1"/>
    <property type="molecule type" value="Genomic_DNA"/>
</dbReference>
<reference evidence="1" key="2">
    <citation type="submission" date="2020-11" db="EMBL/GenBank/DDBJ databases">
        <authorList>
            <person name="McCartney M.A."/>
            <person name="Auch B."/>
            <person name="Kono T."/>
            <person name="Mallez S."/>
            <person name="Becker A."/>
            <person name="Gohl D.M."/>
            <person name="Silverstein K.A.T."/>
            <person name="Koren S."/>
            <person name="Bechman K.B."/>
            <person name="Herman A."/>
            <person name="Abrahante J.E."/>
            <person name="Garbe J."/>
        </authorList>
    </citation>
    <scope>NUCLEOTIDE SEQUENCE</scope>
    <source>
        <strain evidence="1">Duluth1</strain>
        <tissue evidence="1">Whole animal</tissue>
    </source>
</reference>
<comment type="caution">
    <text evidence="1">The sequence shown here is derived from an EMBL/GenBank/DDBJ whole genome shotgun (WGS) entry which is preliminary data.</text>
</comment>
<sequence>MNYLRPRALPPIRREVMPHHRLRRRHASPLCQASWGEETAATGGLRMSSVLTA</sequence>
<dbReference type="Proteomes" id="UP000828390">
    <property type="component" value="Unassembled WGS sequence"/>
</dbReference>
<accession>A0A9D4M5C3</accession>
<proteinExistence type="predicted"/>
<name>A0A9D4M5C3_DREPO</name>
<dbReference type="AlphaFoldDB" id="A0A9D4M5C3"/>